<organism evidence="2 3">
    <name type="scientific">Rhodocollybia butyracea</name>
    <dbReference type="NCBI Taxonomy" id="206335"/>
    <lineage>
        <taxon>Eukaryota</taxon>
        <taxon>Fungi</taxon>
        <taxon>Dikarya</taxon>
        <taxon>Basidiomycota</taxon>
        <taxon>Agaricomycotina</taxon>
        <taxon>Agaricomycetes</taxon>
        <taxon>Agaricomycetidae</taxon>
        <taxon>Agaricales</taxon>
        <taxon>Marasmiineae</taxon>
        <taxon>Omphalotaceae</taxon>
        <taxon>Rhodocollybia</taxon>
    </lineage>
</organism>
<sequence>DWPDLPRRVHAVLRACDSQHMDVAAFLDALSWGSTECTRDPTIKGARETLLSSPRLPSILRKWWRPPRQNHKSQIDGANTVMTDFAQDCLSYTLLKEMKLVSELLRSPPGAAELTEEALTSISFEEIIPAVTQLAPELWGLLRSLSYSQQQEKHNTRKNPDKIVFTIISMLCYTRNKNCGRFQKVLSIYLKFKGLSAKAFNTLHSMGITMSHSWTGNAATTISKNAMDEVVSLMDQFVFWLIAHDNISLSFRVYSQRVDNLTTFGNGCAATVFVKRGVRQLPPEVNQKLKEFRARGLQNPITDIDIWELGEAAAPRLHKHTVYHVLRVLLDSPEFDLKHYKHRASPTLKSPPSIRQLPSGKEHITLQYLLGSVPIPEASYADNERLITEFLRQLKMDGADEREKTALRRIIFWIGDQLTVDRLRGLFRMRSDDFNSFDRLDWMIPIFGWLHLMM</sequence>
<gene>
    <name evidence="2" type="ORF">BDP27DRAFT_1168025</name>
</gene>
<dbReference type="AlphaFoldDB" id="A0A9P5PAL2"/>
<evidence type="ECO:0000313" key="2">
    <source>
        <dbReference type="EMBL" id="KAF9058775.1"/>
    </source>
</evidence>
<accession>A0A9P5PAL2</accession>
<dbReference type="InterPro" id="IPR046496">
    <property type="entry name" value="DUF6589"/>
</dbReference>
<evidence type="ECO:0000313" key="3">
    <source>
        <dbReference type="Proteomes" id="UP000772434"/>
    </source>
</evidence>
<keyword evidence="3" id="KW-1185">Reference proteome</keyword>
<evidence type="ECO:0000259" key="1">
    <source>
        <dbReference type="Pfam" id="PF20231"/>
    </source>
</evidence>
<dbReference type="Proteomes" id="UP000772434">
    <property type="component" value="Unassembled WGS sequence"/>
</dbReference>
<feature type="non-terminal residue" evidence="2">
    <location>
        <position position="1"/>
    </location>
</feature>
<feature type="domain" description="DUF6589" evidence="1">
    <location>
        <begin position="298"/>
        <end position="454"/>
    </location>
</feature>
<proteinExistence type="predicted"/>
<feature type="non-terminal residue" evidence="2">
    <location>
        <position position="454"/>
    </location>
</feature>
<protein>
    <recommendedName>
        <fullName evidence="1">DUF6589 domain-containing protein</fullName>
    </recommendedName>
</protein>
<reference evidence="2" key="1">
    <citation type="submission" date="2020-11" db="EMBL/GenBank/DDBJ databases">
        <authorList>
            <consortium name="DOE Joint Genome Institute"/>
            <person name="Ahrendt S."/>
            <person name="Riley R."/>
            <person name="Andreopoulos W."/>
            <person name="Labutti K."/>
            <person name="Pangilinan J."/>
            <person name="Ruiz-Duenas F.J."/>
            <person name="Barrasa J.M."/>
            <person name="Sanchez-Garcia M."/>
            <person name="Camarero S."/>
            <person name="Miyauchi S."/>
            <person name="Serrano A."/>
            <person name="Linde D."/>
            <person name="Babiker R."/>
            <person name="Drula E."/>
            <person name="Ayuso-Fernandez I."/>
            <person name="Pacheco R."/>
            <person name="Padilla G."/>
            <person name="Ferreira P."/>
            <person name="Barriuso J."/>
            <person name="Kellner H."/>
            <person name="Castanera R."/>
            <person name="Alfaro M."/>
            <person name="Ramirez L."/>
            <person name="Pisabarro A.G."/>
            <person name="Kuo A."/>
            <person name="Tritt A."/>
            <person name="Lipzen A."/>
            <person name="He G."/>
            <person name="Yan M."/>
            <person name="Ng V."/>
            <person name="Cullen D."/>
            <person name="Martin F."/>
            <person name="Rosso M.-N."/>
            <person name="Henrissat B."/>
            <person name="Hibbett D."/>
            <person name="Martinez A.T."/>
            <person name="Grigoriev I.V."/>
        </authorList>
    </citation>
    <scope>NUCLEOTIDE SEQUENCE</scope>
    <source>
        <strain evidence="2">AH 40177</strain>
    </source>
</reference>
<dbReference type="EMBL" id="JADNRY010000352">
    <property type="protein sequence ID" value="KAF9058775.1"/>
    <property type="molecule type" value="Genomic_DNA"/>
</dbReference>
<dbReference type="Pfam" id="PF20231">
    <property type="entry name" value="DUF6589"/>
    <property type="match status" value="1"/>
</dbReference>
<dbReference type="OrthoDB" id="3251235at2759"/>
<comment type="caution">
    <text evidence="2">The sequence shown here is derived from an EMBL/GenBank/DDBJ whole genome shotgun (WGS) entry which is preliminary data.</text>
</comment>
<name>A0A9P5PAL2_9AGAR</name>